<evidence type="ECO:0000313" key="11">
    <source>
        <dbReference type="EMBL" id="WDR04641.1"/>
    </source>
</evidence>
<evidence type="ECO:0000256" key="1">
    <source>
        <dbReference type="ARBA" id="ARBA00004429"/>
    </source>
</evidence>
<feature type="transmembrane region" description="Helical" evidence="9">
    <location>
        <begin position="55"/>
        <end position="77"/>
    </location>
</feature>
<feature type="domain" description="ABC transmembrane type-1" evidence="10">
    <location>
        <begin position="20"/>
        <end position="206"/>
    </location>
</feature>
<keyword evidence="7 9" id="KW-1133">Transmembrane helix</keyword>
<dbReference type="InterPro" id="IPR043429">
    <property type="entry name" value="ArtM/GltK/GlnP/TcyL/YhdX-like"/>
</dbReference>
<evidence type="ECO:0000256" key="2">
    <source>
        <dbReference type="ARBA" id="ARBA00010072"/>
    </source>
</evidence>
<comment type="subcellular location">
    <subcellularLocation>
        <location evidence="1">Cell inner membrane</location>
        <topology evidence="1">Multi-pass membrane protein</topology>
    </subcellularLocation>
    <subcellularLocation>
        <location evidence="9">Cell membrane</location>
        <topology evidence="9">Multi-pass membrane protein</topology>
    </subcellularLocation>
</comment>
<reference evidence="11 12" key="1">
    <citation type="submission" date="2023-02" db="EMBL/GenBank/DDBJ databases">
        <title>Devosia chondri sp. nov., isolated from the phycosphere of marine algae.</title>
        <authorList>
            <person name="Kim J.M."/>
            <person name="Lee J.K."/>
            <person name="Choi B.J."/>
            <person name="Bayburt H."/>
            <person name="Jeon C.O."/>
        </authorList>
    </citation>
    <scope>NUCLEOTIDE SEQUENCE [LARGE SCALE GENOMIC DNA]</scope>
    <source>
        <strain evidence="11 12">G2-5</strain>
    </source>
</reference>
<dbReference type="PROSITE" id="PS50928">
    <property type="entry name" value="ABC_TM1"/>
    <property type="match status" value="1"/>
</dbReference>
<feature type="transmembrane region" description="Helical" evidence="9">
    <location>
        <begin position="187"/>
        <end position="207"/>
    </location>
</feature>
<dbReference type="PANTHER" id="PTHR30614">
    <property type="entry name" value="MEMBRANE COMPONENT OF AMINO ACID ABC TRANSPORTER"/>
    <property type="match status" value="1"/>
</dbReference>
<dbReference type="Pfam" id="PF00528">
    <property type="entry name" value="BPD_transp_1"/>
    <property type="match status" value="1"/>
</dbReference>
<dbReference type="CDD" id="cd06261">
    <property type="entry name" value="TM_PBP2"/>
    <property type="match status" value="1"/>
</dbReference>
<accession>A0ABY7YTD1</accession>
<evidence type="ECO:0000259" key="10">
    <source>
        <dbReference type="PROSITE" id="PS50928"/>
    </source>
</evidence>
<gene>
    <name evidence="11" type="ORF">PSQ90_09895</name>
</gene>
<evidence type="ECO:0000256" key="7">
    <source>
        <dbReference type="ARBA" id="ARBA00022989"/>
    </source>
</evidence>
<dbReference type="Proteomes" id="UP001222118">
    <property type="component" value="Chromosome"/>
</dbReference>
<dbReference type="RefSeq" id="WP_282210162.1">
    <property type="nucleotide sequence ID" value="NZ_CP118247.1"/>
</dbReference>
<dbReference type="NCBIfam" id="TIGR01726">
    <property type="entry name" value="HEQRo_perm_3TM"/>
    <property type="match status" value="1"/>
</dbReference>
<evidence type="ECO:0000256" key="9">
    <source>
        <dbReference type="RuleBase" id="RU363032"/>
    </source>
</evidence>
<keyword evidence="3 9" id="KW-0813">Transport</keyword>
<evidence type="ECO:0000256" key="4">
    <source>
        <dbReference type="ARBA" id="ARBA00022475"/>
    </source>
</evidence>
<keyword evidence="8 9" id="KW-0472">Membrane</keyword>
<keyword evidence="6" id="KW-0029">Amino-acid transport</keyword>
<dbReference type="EMBL" id="CP118247">
    <property type="protein sequence ID" value="WDR04641.1"/>
    <property type="molecule type" value="Genomic_DNA"/>
</dbReference>
<feature type="transmembrane region" description="Helical" evidence="9">
    <location>
        <begin position="83"/>
        <end position="103"/>
    </location>
</feature>
<dbReference type="InterPro" id="IPR000515">
    <property type="entry name" value="MetI-like"/>
</dbReference>
<keyword evidence="5 9" id="KW-0812">Transmembrane</keyword>
<dbReference type="PANTHER" id="PTHR30614:SF0">
    <property type="entry name" value="L-CYSTINE TRANSPORT SYSTEM PERMEASE PROTEIN TCYL"/>
    <property type="match status" value="1"/>
</dbReference>
<evidence type="ECO:0000256" key="5">
    <source>
        <dbReference type="ARBA" id="ARBA00022692"/>
    </source>
</evidence>
<dbReference type="InterPro" id="IPR010065">
    <property type="entry name" value="AA_ABC_transptr_permease_3TM"/>
</dbReference>
<feature type="transmembrane region" description="Helical" evidence="9">
    <location>
        <begin position="16"/>
        <end position="43"/>
    </location>
</feature>
<keyword evidence="12" id="KW-1185">Reference proteome</keyword>
<sequence length="216" mass="23731">MTITPLDLALAWMPRLIWAAVLTLGLAAVIFAISAVFGLMLAMTNRDGNKWVRRCIEMFSGFFRSIPELVILFFFYFGGRQLGLQFGPVGSTILAFGLVGIAYDYQVFKGALGAVSNGQFEAARALGLRPWKAYLLVILPQMLPIARKGWITYAIGTIKRISIASAVSVSEIMYVTKQAIAASNAPFLFLSIAVGLYIVIVMPLLVFNERRQGARL</sequence>
<evidence type="ECO:0000256" key="8">
    <source>
        <dbReference type="ARBA" id="ARBA00023136"/>
    </source>
</evidence>
<keyword evidence="4" id="KW-1003">Cell membrane</keyword>
<name>A0ABY7YTD1_9HYPH</name>
<organism evidence="11 12">
    <name type="scientific">Devosia rhodophyticola</name>
    <dbReference type="NCBI Taxonomy" id="3026423"/>
    <lineage>
        <taxon>Bacteria</taxon>
        <taxon>Pseudomonadati</taxon>
        <taxon>Pseudomonadota</taxon>
        <taxon>Alphaproteobacteria</taxon>
        <taxon>Hyphomicrobiales</taxon>
        <taxon>Devosiaceae</taxon>
        <taxon>Devosia</taxon>
    </lineage>
</organism>
<evidence type="ECO:0000256" key="3">
    <source>
        <dbReference type="ARBA" id="ARBA00022448"/>
    </source>
</evidence>
<dbReference type="SUPFAM" id="SSF161098">
    <property type="entry name" value="MetI-like"/>
    <property type="match status" value="1"/>
</dbReference>
<evidence type="ECO:0000313" key="12">
    <source>
        <dbReference type="Proteomes" id="UP001222118"/>
    </source>
</evidence>
<dbReference type="InterPro" id="IPR035906">
    <property type="entry name" value="MetI-like_sf"/>
</dbReference>
<proteinExistence type="inferred from homology"/>
<dbReference type="Gene3D" id="1.10.3720.10">
    <property type="entry name" value="MetI-like"/>
    <property type="match status" value="1"/>
</dbReference>
<protein>
    <submittedName>
        <fullName evidence="11">ABC transporter permease subunit</fullName>
    </submittedName>
</protein>
<evidence type="ECO:0000256" key="6">
    <source>
        <dbReference type="ARBA" id="ARBA00022970"/>
    </source>
</evidence>
<comment type="similarity">
    <text evidence="2">Belongs to the binding-protein-dependent transport system permease family. HisMQ subfamily.</text>
</comment>